<proteinExistence type="predicted"/>
<dbReference type="KEGG" id="xce:Xcel_2326"/>
<sequence>MRADASEVEPVPFEAMCVRYNDGVDSWLEQVLDLEDFEPPEARTIKDLSWIYVEFPPDLDYQNTTFMRRVAAVIPQGRRDWQYEVYGLSAKDTQ</sequence>
<gene>
    <name evidence="1" type="ordered locus">Xcel_2326</name>
</gene>
<keyword evidence="2" id="KW-1185">Reference proteome</keyword>
<dbReference type="EMBL" id="CP001821">
    <property type="protein sequence ID" value="ACZ31343.1"/>
    <property type="molecule type" value="Genomic_DNA"/>
</dbReference>
<accession>D1BVM4</accession>
<protein>
    <submittedName>
        <fullName evidence="1">Uncharacterized protein</fullName>
    </submittedName>
</protein>
<evidence type="ECO:0000313" key="1">
    <source>
        <dbReference type="EMBL" id="ACZ31343.1"/>
    </source>
</evidence>
<reference evidence="1 2" key="2">
    <citation type="journal article" date="2010" name="Stand. Genomic Sci.">
        <title>Complete genome sequence of Xylanimonas cellulosilytica type strain (XIL07).</title>
        <authorList>
            <person name="Foster B."/>
            <person name="Pukall R."/>
            <person name="Abt B."/>
            <person name="Nolan M."/>
            <person name="Glavina Del Rio T."/>
            <person name="Chen F."/>
            <person name="Lucas S."/>
            <person name="Tice H."/>
            <person name="Pitluck S."/>
            <person name="Cheng J.-F."/>
            <person name="Chertkov O."/>
            <person name="Brettin T."/>
            <person name="Han C."/>
            <person name="Detter J.C."/>
            <person name="Bruce D."/>
            <person name="Goodwin L."/>
            <person name="Ivanova N."/>
            <person name="Mavromatis K."/>
            <person name="Pati A."/>
            <person name="Mikhailova N."/>
            <person name="Chen A."/>
            <person name="Palaniappan K."/>
            <person name="Land M."/>
            <person name="Hauser L."/>
            <person name="Chang Y.-J."/>
            <person name="Jeffries C.D."/>
            <person name="Chain P."/>
            <person name="Rohde M."/>
            <person name="Goeker M."/>
            <person name="Bristow J."/>
            <person name="Eisen J.A."/>
            <person name="Markowitz V."/>
            <person name="Hugenholtz P."/>
            <person name="Kyrpides N.C."/>
            <person name="Klenk H.-P."/>
            <person name="Lapidus A."/>
        </authorList>
    </citation>
    <scope>NUCLEOTIDE SEQUENCE [LARGE SCALE GENOMIC DNA]</scope>
    <source>
        <strain evidence="2">DSM 15894 / CECT 5975 / LMG 20990 / XIL07</strain>
    </source>
</reference>
<dbReference type="Proteomes" id="UP000002255">
    <property type="component" value="Chromosome"/>
</dbReference>
<dbReference type="HOGENOM" id="CLU_2385436_0_0_11"/>
<dbReference type="AlphaFoldDB" id="D1BVM4"/>
<name>D1BVM4_XYLCX</name>
<evidence type="ECO:0000313" key="2">
    <source>
        <dbReference type="Proteomes" id="UP000002255"/>
    </source>
</evidence>
<reference evidence="2" key="1">
    <citation type="submission" date="2009-11" db="EMBL/GenBank/DDBJ databases">
        <title>The complete chromosome of Xylanimonas cellulosilytica DSM 15894.</title>
        <authorList>
            <consortium name="US DOE Joint Genome Institute (JGI-PGF)"/>
            <person name="Lucas S."/>
            <person name="Copeland A."/>
            <person name="Lapidus A."/>
            <person name="Glavina del Rio T."/>
            <person name="Dalin E."/>
            <person name="Tice H."/>
            <person name="Bruce D."/>
            <person name="Goodwin L."/>
            <person name="Pitluck S."/>
            <person name="Kyrpides N."/>
            <person name="Mavromatis K."/>
            <person name="Ivanova N."/>
            <person name="Mikhailova N."/>
            <person name="Foster B."/>
            <person name="Clum A."/>
            <person name="Brettin T."/>
            <person name="Detter J.C."/>
            <person name="Han C."/>
            <person name="Larimer F."/>
            <person name="Land M."/>
            <person name="Hauser L."/>
            <person name="Markowitz V."/>
            <person name="Cheng J.F."/>
            <person name="Hugenholtz P."/>
            <person name="Woyke T."/>
            <person name="Wu D."/>
            <person name="Gehrich-Schroeter G."/>
            <person name="Schneider S."/>
            <person name="Pukall S.R."/>
            <person name="Klenk H.P."/>
            <person name="Eisen J.A."/>
        </authorList>
    </citation>
    <scope>NUCLEOTIDE SEQUENCE [LARGE SCALE GENOMIC DNA]</scope>
    <source>
        <strain evidence="2">DSM 15894 / CECT 5975 / LMG 20990 / XIL07</strain>
    </source>
</reference>
<organism evidence="1 2">
    <name type="scientific">Xylanimonas cellulosilytica (strain DSM 15894 / JCM 12276 / CECT 5975 / KCTC 9989 / LMG 20990 / NBRC 107835 / XIL07)</name>
    <dbReference type="NCBI Taxonomy" id="446471"/>
    <lineage>
        <taxon>Bacteria</taxon>
        <taxon>Bacillati</taxon>
        <taxon>Actinomycetota</taxon>
        <taxon>Actinomycetes</taxon>
        <taxon>Micrococcales</taxon>
        <taxon>Promicromonosporaceae</taxon>
        <taxon>Xylanimonas</taxon>
    </lineage>
</organism>